<evidence type="ECO:0000313" key="9">
    <source>
        <dbReference type="EMBL" id="ABK99628.1"/>
    </source>
</evidence>
<dbReference type="HOGENOM" id="CLU_022604_2_0_7"/>
<keyword evidence="3" id="KW-0813">Transport</keyword>
<dbReference type="eggNOG" id="COG1538">
    <property type="taxonomic scope" value="Bacteria"/>
</dbReference>
<evidence type="ECO:0000256" key="4">
    <source>
        <dbReference type="ARBA" id="ARBA00022452"/>
    </source>
</evidence>
<organism evidence="9 10">
    <name type="scientific">Pelobacter propionicus (strain DSM 2379 / NBRC 103807 / OttBd1)</name>
    <dbReference type="NCBI Taxonomy" id="338966"/>
    <lineage>
        <taxon>Bacteria</taxon>
        <taxon>Pseudomonadati</taxon>
        <taxon>Thermodesulfobacteriota</taxon>
        <taxon>Desulfuromonadia</taxon>
        <taxon>Desulfuromonadales</taxon>
        <taxon>Desulfuromonadaceae</taxon>
        <taxon>Pelobacter</taxon>
    </lineage>
</organism>
<dbReference type="Proteomes" id="UP000006732">
    <property type="component" value="Chromosome"/>
</dbReference>
<dbReference type="GO" id="GO:0015288">
    <property type="term" value="F:porin activity"/>
    <property type="evidence" value="ECO:0007669"/>
    <property type="project" value="TreeGrafter"/>
</dbReference>
<evidence type="ECO:0000256" key="2">
    <source>
        <dbReference type="ARBA" id="ARBA00007613"/>
    </source>
</evidence>
<keyword evidence="7" id="KW-0998">Cell outer membrane</keyword>
<evidence type="ECO:0000256" key="8">
    <source>
        <dbReference type="SAM" id="SignalP"/>
    </source>
</evidence>
<reference evidence="9 10" key="1">
    <citation type="submission" date="2006-10" db="EMBL/GenBank/DDBJ databases">
        <title>Complete sequence of chromosome of Pelobacter propionicus DSM 2379.</title>
        <authorList>
            <consortium name="US DOE Joint Genome Institute"/>
            <person name="Copeland A."/>
            <person name="Lucas S."/>
            <person name="Lapidus A."/>
            <person name="Barry K."/>
            <person name="Detter J.C."/>
            <person name="Glavina del Rio T."/>
            <person name="Hammon N."/>
            <person name="Israni S."/>
            <person name="Dalin E."/>
            <person name="Tice H."/>
            <person name="Pitluck S."/>
            <person name="Saunders E."/>
            <person name="Brettin T."/>
            <person name="Bruce D."/>
            <person name="Han C."/>
            <person name="Tapia R."/>
            <person name="Schmutz J."/>
            <person name="Larimer F."/>
            <person name="Land M."/>
            <person name="Hauser L."/>
            <person name="Kyrpides N."/>
            <person name="Kim E."/>
            <person name="Lovley D."/>
            <person name="Richardson P."/>
        </authorList>
    </citation>
    <scope>NUCLEOTIDE SEQUENCE [LARGE SCALE GENOMIC DNA]</scope>
    <source>
        <strain evidence="10">DSM 2379 / NBRC 103807 / OttBd1</strain>
    </source>
</reference>
<dbReference type="GO" id="GO:0015562">
    <property type="term" value="F:efflux transmembrane transporter activity"/>
    <property type="evidence" value="ECO:0007669"/>
    <property type="project" value="InterPro"/>
</dbReference>
<keyword evidence="10" id="KW-1185">Reference proteome</keyword>
<dbReference type="GO" id="GO:1990281">
    <property type="term" value="C:efflux pump complex"/>
    <property type="evidence" value="ECO:0007669"/>
    <property type="project" value="TreeGrafter"/>
</dbReference>
<accession>A1AQK8</accession>
<keyword evidence="8" id="KW-0732">Signal</keyword>
<comment type="similarity">
    <text evidence="2">Belongs to the outer membrane factor (OMF) (TC 1.B.17) family.</text>
</comment>
<proteinExistence type="inferred from homology"/>
<dbReference type="InterPro" id="IPR003423">
    <property type="entry name" value="OMP_efflux"/>
</dbReference>
<name>A1AQK8_PELPD</name>
<comment type="subcellular location">
    <subcellularLocation>
        <location evidence="1">Cell outer membrane</location>
    </subcellularLocation>
</comment>
<dbReference type="Gene3D" id="1.20.1600.10">
    <property type="entry name" value="Outer membrane efflux proteins (OEP)"/>
    <property type="match status" value="1"/>
</dbReference>
<dbReference type="InterPro" id="IPR051906">
    <property type="entry name" value="TolC-like"/>
</dbReference>
<evidence type="ECO:0000256" key="3">
    <source>
        <dbReference type="ARBA" id="ARBA00022448"/>
    </source>
</evidence>
<keyword evidence="5" id="KW-0812">Transmembrane</keyword>
<gene>
    <name evidence="9" type="ordered locus">Ppro_2020</name>
</gene>
<sequence length="491" mass="54743">MVVIALLFCWTACAWASGQPIRLSLGEAVRMAAEKNLDVRAELYTPAQYQADINRNRAIYDPQLNIETHYSDFTNPVSGSYGSASNKGHSFVLDSSLSQLFWTGATATLGFNNSHTKTNQFSSLNNYWQSSLGVTLSQPLLKNMGRDATDLGISISRFSKYASMEHFRNLLLNTVSQARTEYFKLYGLQEVREVKRVSLALARRILDETRARVSAGVLPAMEILNAEYGVTTRERELIAAEKEVNDQVDVLRLLLQISGKGEIVISDTPRRAPYPLDQDQALRQAMGRPDIRELQRSLDISELQSRVFGNNIKPDLNLSLSGSLVGQGHSYGRDIGDLGSFDYPAWSIGLVFKYPLGNNAAENDYRKSRLKNAQTALQIRSLEESAKNEVLSFIRAIDSAFKQIEVADRGRAFAEERLRAFMRKNSVGLATTKDVLEVEHDLADAKNSQIAAAVAHDNAITRFLQATGQLLDQEGVRFVEGDADRLYLNIY</sequence>
<evidence type="ECO:0000256" key="1">
    <source>
        <dbReference type="ARBA" id="ARBA00004442"/>
    </source>
</evidence>
<dbReference type="PANTHER" id="PTHR30026:SF23">
    <property type="entry name" value="TO APRF-PUTATIVE OUTER MEMBRANE EFFLUX PROTEIN OR SECRETED ALKALINE PHOSPHATASE-RELATED"/>
    <property type="match status" value="1"/>
</dbReference>
<dbReference type="AlphaFoldDB" id="A1AQK8"/>
<evidence type="ECO:0000313" key="10">
    <source>
        <dbReference type="Proteomes" id="UP000006732"/>
    </source>
</evidence>
<keyword evidence="6" id="KW-0472">Membrane</keyword>
<dbReference type="GO" id="GO:0009279">
    <property type="term" value="C:cell outer membrane"/>
    <property type="evidence" value="ECO:0007669"/>
    <property type="project" value="UniProtKB-SubCell"/>
</dbReference>
<dbReference type="Pfam" id="PF02321">
    <property type="entry name" value="OEP"/>
    <property type="match status" value="2"/>
</dbReference>
<protein>
    <submittedName>
        <fullName evidence="9">Outer membrane efflux protein</fullName>
    </submittedName>
</protein>
<evidence type="ECO:0000256" key="7">
    <source>
        <dbReference type="ARBA" id="ARBA00023237"/>
    </source>
</evidence>
<feature type="chain" id="PRO_5002632542" evidence="8">
    <location>
        <begin position="17"/>
        <end position="491"/>
    </location>
</feature>
<dbReference type="EMBL" id="CP000482">
    <property type="protein sequence ID" value="ABK99628.1"/>
    <property type="molecule type" value="Genomic_DNA"/>
</dbReference>
<evidence type="ECO:0000256" key="6">
    <source>
        <dbReference type="ARBA" id="ARBA00023136"/>
    </source>
</evidence>
<dbReference type="KEGG" id="ppd:Ppro_2020"/>
<dbReference type="PANTHER" id="PTHR30026">
    <property type="entry name" value="OUTER MEMBRANE PROTEIN TOLC"/>
    <property type="match status" value="1"/>
</dbReference>
<feature type="signal peptide" evidence="8">
    <location>
        <begin position="1"/>
        <end position="16"/>
    </location>
</feature>
<dbReference type="OrthoDB" id="127236at2"/>
<dbReference type="SUPFAM" id="SSF56954">
    <property type="entry name" value="Outer membrane efflux proteins (OEP)"/>
    <property type="match status" value="1"/>
</dbReference>
<keyword evidence="4" id="KW-1134">Transmembrane beta strand</keyword>
<evidence type="ECO:0000256" key="5">
    <source>
        <dbReference type="ARBA" id="ARBA00022692"/>
    </source>
</evidence>
<dbReference type="STRING" id="338966.Ppro_2020"/>